<dbReference type="EMBL" id="CP115149">
    <property type="protein sequence ID" value="WBL37297.1"/>
    <property type="molecule type" value="Genomic_DNA"/>
</dbReference>
<evidence type="ECO:0008006" key="4">
    <source>
        <dbReference type="Google" id="ProtNLM"/>
    </source>
</evidence>
<reference evidence="2 3" key="1">
    <citation type="journal article" date="2023" name="ISME J.">
        <title>Thermophilic Dehalococcoidia with unusual traits shed light on an unexpected past.</title>
        <authorList>
            <person name="Palmer M."/>
            <person name="Covington J.K."/>
            <person name="Zhou E.M."/>
            <person name="Thomas S.C."/>
            <person name="Habib N."/>
            <person name="Seymour C.O."/>
            <person name="Lai D."/>
            <person name="Johnston J."/>
            <person name="Hashimi A."/>
            <person name="Jiao J.Y."/>
            <person name="Muok A.R."/>
            <person name="Liu L."/>
            <person name="Xian W.D."/>
            <person name="Zhi X.Y."/>
            <person name="Li M.M."/>
            <person name="Silva L.P."/>
            <person name="Bowen B.P."/>
            <person name="Louie K."/>
            <person name="Briegel A."/>
            <person name="Pett-Ridge J."/>
            <person name="Weber P.K."/>
            <person name="Tocheva E.I."/>
            <person name="Woyke T."/>
            <person name="Northen T.R."/>
            <person name="Mayali X."/>
            <person name="Li W.J."/>
            <person name="Hedlund B.P."/>
        </authorList>
    </citation>
    <scope>NUCLEOTIDE SEQUENCE [LARGE SCALE GENOMIC DNA]</scope>
    <source>
        <strain evidence="2 3">YIM 72310</strain>
    </source>
</reference>
<sequence>MSGGSGSAGDDAGRRPPVRPVVRQGGGVRVTVRVPGEPDPKKALEKIRGLTGAPR</sequence>
<evidence type="ECO:0000313" key="2">
    <source>
        <dbReference type="EMBL" id="WBL37297.1"/>
    </source>
</evidence>
<evidence type="ECO:0000256" key="1">
    <source>
        <dbReference type="SAM" id="MobiDB-lite"/>
    </source>
</evidence>
<proteinExistence type="predicted"/>
<feature type="compositionally biased region" description="Basic and acidic residues" evidence="1">
    <location>
        <begin position="36"/>
        <end position="48"/>
    </location>
</feature>
<gene>
    <name evidence="2" type="ORF">O0235_06920</name>
</gene>
<dbReference type="RefSeq" id="WP_270057810.1">
    <property type="nucleotide sequence ID" value="NZ_CP115149.1"/>
</dbReference>
<accession>A0ABY7M9R6</accession>
<feature type="region of interest" description="Disordered" evidence="1">
    <location>
        <begin position="1"/>
        <end position="55"/>
    </location>
</feature>
<organism evidence="2 3">
    <name type="scientific">Tepidiforma flava</name>
    <dbReference type="NCBI Taxonomy" id="3004094"/>
    <lineage>
        <taxon>Bacteria</taxon>
        <taxon>Bacillati</taxon>
        <taxon>Chloroflexota</taxon>
        <taxon>Tepidiformia</taxon>
        <taxon>Tepidiformales</taxon>
        <taxon>Tepidiformaceae</taxon>
        <taxon>Tepidiforma</taxon>
    </lineage>
</organism>
<dbReference type="Proteomes" id="UP001212803">
    <property type="component" value="Chromosome"/>
</dbReference>
<evidence type="ECO:0000313" key="3">
    <source>
        <dbReference type="Proteomes" id="UP001212803"/>
    </source>
</evidence>
<protein>
    <recommendedName>
        <fullName evidence="4">DUF167 domain-containing protein</fullName>
    </recommendedName>
</protein>
<keyword evidence="3" id="KW-1185">Reference proteome</keyword>
<name>A0ABY7M9R6_9CHLR</name>